<comment type="caution">
    <text evidence="1">The sequence shown here is derived from an EMBL/GenBank/DDBJ whole genome shotgun (WGS) entry which is preliminary data.</text>
</comment>
<evidence type="ECO:0000313" key="1">
    <source>
        <dbReference type="EMBL" id="KAL2833974.1"/>
    </source>
</evidence>
<gene>
    <name evidence="1" type="ORF">BJY01DRAFT_89617</name>
</gene>
<name>A0ABR4J1X0_9EURO</name>
<dbReference type="Proteomes" id="UP001610446">
    <property type="component" value="Unassembled WGS sequence"/>
</dbReference>
<dbReference type="EMBL" id="JBFXLU010000233">
    <property type="protein sequence ID" value="KAL2833974.1"/>
    <property type="molecule type" value="Genomic_DNA"/>
</dbReference>
<protein>
    <submittedName>
        <fullName evidence="1">Uncharacterized protein</fullName>
    </submittedName>
</protein>
<sequence>MISHLGHSRTLAGLISRPLVRFHSTTYFRCLCGLSRAQPWGAYCGDCAVASQRFNPRIQICNFTDHSEQFQVSPSTLRVPRCSGLHPFGFPSLQYGDCAQRPLDDKGRHWANIAVQSVIILRMTSQPTSNSSASVPLSPREGVLGGARSRHRTIQANVHAVLALLEHGRRTMRRLSGYVPNNGTIPAVPDGRLPRFDLLRSPDPGDRAGNLVYHHKMDLRRNRKMPSFSSSFHSISDPLSNYESCKDCLEIIFFKGSKWTRTVNGLTWWRSRDVPFSFVELFETPIPTLHLGYDPHRMIHDPSEKCSHSSTEIVRSLSSGRS</sequence>
<proteinExistence type="predicted"/>
<keyword evidence="2" id="KW-1185">Reference proteome</keyword>
<reference evidence="1 2" key="1">
    <citation type="submission" date="2024-07" db="EMBL/GenBank/DDBJ databases">
        <title>Section-level genome sequencing and comparative genomics of Aspergillus sections Usti and Cavernicolus.</title>
        <authorList>
            <consortium name="Lawrence Berkeley National Laboratory"/>
            <person name="Nybo J.L."/>
            <person name="Vesth T.C."/>
            <person name="Theobald S."/>
            <person name="Frisvad J.C."/>
            <person name="Larsen T.O."/>
            <person name="Kjaerboelling I."/>
            <person name="Rothschild-Mancinelli K."/>
            <person name="Lyhne E.K."/>
            <person name="Kogle M.E."/>
            <person name="Barry K."/>
            <person name="Clum A."/>
            <person name="Na H."/>
            <person name="Ledsgaard L."/>
            <person name="Lin J."/>
            <person name="Lipzen A."/>
            <person name="Kuo A."/>
            <person name="Riley R."/>
            <person name="Mondo S."/>
            <person name="Labutti K."/>
            <person name="Haridas S."/>
            <person name="Pangalinan J."/>
            <person name="Salamov A.A."/>
            <person name="Simmons B.A."/>
            <person name="Magnuson J.K."/>
            <person name="Chen J."/>
            <person name="Drula E."/>
            <person name="Henrissat B."/>
            <person name="Wiebenga A."/>
            <person name="Lubbers R.J."/>
            <person name="Gomes A.C."/>
            <person name="Makela M.R."/>
            <person name="Stajich J."/>
            <person name="Grigoriev I.V."/>
            <person name="Mortensen U.H."/>
            <person name="De Vries R.P."/>
            <person name="Baker S.E."/>
            <person name="Andersen M.R."/>
        </authorList>
    </citation>
    <scope>NUCLEOTIDE SEQUENCE [LARGE SCALE GENOMIC DNA]</scope>
    <source>
        <strain evidence="1 2">CBS 123904</strain>
    </source>
</reference>
<evidence type="ECO:0000313" key="2">
    <source>
        <dbReference type="Proteomes" id="UP001610446"/>
    </source>
</evidence>
<accession>A0ABR4J1X0</accession>
<organism evidence="1 2">
    <name type="scientific">Aspergillus pseudoustus</name>
    <dbReference type="NCBI Taxonomy" id="1810923"/>
    <lineage>
        <taxon>Eukaryota</taxon>
        <taxon>Fungi</taxon>
        <taxon>Dikarya</taxon>
        <taxon>Ascomycota</taxon>
        <taxon>Pezizomycotina</taxon>
        <taxon>Eurotiomycetes</taxon>
        <taxon>Eurotiomycetidae</taxon>
        <taxon>Eurotiales</taxon>
        <taxon>Aspergillaceae</taxon>
        <taxon>Aspergillus</taxon>
        <taxon>Aspergillus subgen. Nidulantes</taxon>
    </lineage>
</organism>